<dbReference type="RefSeq" id="XP_020893655.1">
    <property type="nucleotide sequence ID" value="XM_021037996.2"/>
</dbReference>
<dbReference type="SUPFAM" id="SSF81321">
    <property type="entry name" value="Family A G protein-coupled receptor-like"/>
    <property type="match status" value="1"/>
</dbReference>
<feature type="transmembrane region" description="Helical" evidence="6">
    <location>
        <begin position="104"/>
        <end position="125"/>
    </location>
</feature>
<feature type="transmembrane region" description="Helical" evidence="6">
    <location>
        <begin position="269"/>
        <end position="288"/>
    </location>
</feature>
<feature type="domain" description="G-protein coupled receptors family 1 profile" evidence="7">
    <location>
        <begin position="43"/>
        <end position="286"/>
    </location>
</feature>
<evidence type="ECO:0000256" key="5">
    <source>
        <dbReference type="ARBA" id="ARBA00023136"/>
    </source>
</evidence>
<dbReference type="RefSeq" id="XP_028513023.1">
    <property type="nucleotide sequence ID" value="XM_028657222.1"/>
</dbReference>
<name>A0A913YCJ6_EXADI</name>
<keyword evidence="4 6" id="KW-1133">Transmembrane helix</keyword>
<proteinExistence type="predicted"/>
<evidence type="ECO:0000256" key="1">
    <source>
        <dbReference type="ARBA" id="ARBA00004651"/>
    </source>
</evidence>
<dbReference type="Proteomes" id="UP000887567">
    <property type="component" value="Unplaced"/>
</dbReference>
<keyword evidence="5 6" id="KW-0472">Membrane</keyword>
<dbReference type="SMART" id="SM01381">
    <property type="entry name" value="7TM_GPCR_Srsx"/>
    <property type="match status" value="1"/>
</dbReference>
<reference evidence="8" key="1">
    <citation type="submission" date="2022-11" db="UniProtKB">
        <authorList>
            <consortium name="EnsemblMetazoa"/>
        </authorList>
    </citation>
    <scope>IDENTIFICATION</scope>
</reference>
<dbReference type="OMA" id="CGDILAH"/>
<evidence type="ECO:0000256" key="2">
    <source>
        <dbReference type="ARBA" id="ARBA00022475"/>
    </source>
</evidence>
<dbReference type="GO" id="GO:0004930">
    <property type="term" value="F:G protein-coupled receptor activity"/>
    <property type="evidence" value="ECO:0007669"/>
    <property type="project" value="InterPro"/>
</dbReference>
<dbReference type="RefSeq" id="XP_028513020.1">
    <property type="nucleotide sequence ID" value="XM_028657219.1"/>
</dbReference>
<feature type="transmembrane region" description="Helical" evidence="6">
    <location>
        <begin position="146"/>
        <end position="166"/>
    </location>
</feature>
<dbReference type="EnsemblMetazoa" id="XM_028657221.1">
    <property type="protein sequence ID" value="XP_028513022.1"/>
    <property type="gene ID" value="LOC110232783"/>
</dbReference>
<dbReference type="RefSeq" id="XP_028513021.1">
    <property type="nucleotide sequence ID" value="XM_028657220.1"/>
</dbReference>
<dbReference type="InterPro" id="IPR017452">
    <property type="entry name" value="GPCR_Rhodpsn_7TM"/>
</dbReference>
<dbReference type="KEGG" id="epa:110232783"/>
<dbReference type="GO" id="GO:0005886">
    <property type="term" value="C:plasma membrane"/>
    <property type="evidence" value="ECO:0007669"/>
    <property type="project" value="UniProtKB-SubCell"/>
</dbReference>
<keyword evidence="9" id="KW-1185">Reference proteome</keyword>
<evidence type="ECO:0000256" key="3">
    <source>
        <dbReference type="ARBA" id="ARBA00022692"/>
    </source>
</evidence>
<dbReference type="PROSITE" id="PS50262">
    <property type="entry name" value="G_PROTEIN_RECEP_F1_2"/>
    <property type="match status" value="1"/>
</dbReference>
<dbReference type="EnsemblMetazoa" id="XM_028657220.1">
    <property type="protein sequence ID" value="XP_028513021.1"/>
    <property type="gene ID" value="LOC110232783"/>
</dbReference>
<evidence type="ECO:0000313" key="8">
    <source>
        <dbReference type="EnsemblMetazoa" id="XP_028513020.1"/>
    </source>
</evidence>
<dbReference type="EnsemblMetazoa" id="XM_028657222.1">
    <property type="protein sequence ID" value="XP_028513023.1"/>
    <property type="gene ID" value="LOC110232783"/>
</dbReference>
<dbReference type="PANTHER" id="PTHR22750">
    <property type="entry name" value="G-PROTEIN COUPLED RECEPTOR"/>
    <property type="match status" value="1"/>
</dbReference>
<dbReference type="EnsemblMetazoa" id="XM_021037996.2">
    <property type="protein sequence ID" value="XP_020893655.1"/>
    <property type="gene ID" value="LOC110232783"/>
</dbReference>
<dbReference type="GeneID" id="110232783"/>
<comment type="subcellular location">
    <subcellularLocation>
        <location evidence="1">Cell membrane</location>
        <topology evidence="1">Multi-pass membrane protein</topology>
    </subcellularLocation>
</comment>
<accession>A0A913YCJ6</accession>
<dbReference type="OrthoDB" id="9894375at2759"/>
<feature type="transmembrane region" description="Helical" evidence="6">
    <location>
        <begin position="61"/>
        <end position="84"/>
    </location>
</feature>
<keyword evidence="2" id="KW-1003">Cell membrane</keyword>
<dbReference type="EnsemblMetazoa" id="XM_028657219.1">
    <property type="protein sequence ID" value="XP_028513020.1"/>
    <property type="gene ID" value="LOC110232783"/>
</dbReference>
<feature type="transmembrane region" description="Helical" evidence="6">
    <location>
        <begin position="25"/>
        <end position="49"/>
    </location>
</feature>
<dbReference type="PRINTS" id="PR00237">
    <property type="entry name" value="GPCRRHODOPSN"/>
</dbReference>
<organism evidence="8 9">
    <name type="scientific">Exaiptasia diaphana</name>
    <name type="common">Tropical sea anemone</name>
    <name type="synonym">Aiptasia pulchella</name>
    <dbReference type="NCBI Taxonomy" id="2652724"/>
    <lineage>
        <taxon>Eukaryota</taxon>
        <taxon>Metazoa</taxon>
        <taxon>Cnidaria</taxon>
        <taxon>Anthozoa</taxon>
        <taxon>Hexacorallia</taxon>
        <taxon>Actiniaria</taxon>
        <taxon>Aiptasiidae</taxon>
        <taxon>Exaiptasia</taxon>
    </lineage>
</organism>
<evidence type="ECO:0000256" key="6">
    <source>
        <dbReference type="SAM" id="Phobius"/>
    </source>
</evidence>
<dbReference type="InterPro" id="IPR000276">
    <property type="entry name" value="GPCR_Rhodpsn"/>
</dbReference>
<dbReference type="RefSeq" id="XP_028513022.1">
    <property type="nucleotide sequence ID" value="XM_028657221.1"/>
</dbReference>
<dbReference type="AlphaFoldDB" id="A0A913YCJ6"/>
<dbReference type="RefSeq" id="XP_020893657.1">
    <property type="nucleotide sequence ID" value="XM_021037998.2"/>
</dbReference>
<evidence type="ECO:0000313" key="9">
    <source>
        <dbReference type="Proteomes" id="UP000887567"/>
    </source>
</evidence>
<sequence length="327" mass="36127">MSDKRLCTSFIITKNVESENWGSTYEILVCTANAILVVPTVLFNVLVILTITRTPSLRKPSYFLICSLAFTDLGVGILVQPLYILRKIAALQKDYDTYCKLLQAGDILAHLICCPSFFIVTATSVDRYLAITTGVKYRTIVTTTRIVWTGICALMFAATVTSIRIAAKKEKYMAFAAVIMFFCLIIIVICYSKSLAALKKLQGRVGHNGSIVHKEDLPPKSFDIAQYKKALITMGIITSILFICYIPFVSVVIGIAIKGRSPSLNLAREITFTLLYVNSCLTPLVYGLRSNELKAACKDMLVGVIRRASTPVEMTDAERTERVTTSG</sequence>
<feature type="transmembrane region" description="Helical" evidence="6">
    <location>
        <begin position="172"/>
        <end position="191"/>
    </location>
</feature>
<keyword evidence="3 6" id="KW-0812">Transmembrane</keyword>
<dbReference type="RefSeq" id="XP_028513019.1">
    <property type="nucleotide sequence ID" value="XM_028657218.1"/>
</dbReference>
<evidence type="ECO:0000259" key="7">
    <source>
        <dbReference type="PROSITE" id="PS50262"/>
    </source>
</evidence>
<evidence type="ECO:0000256" key="4">
    <source>
        <dbReference type="ARBA" id="ARBA00022989"/>
    </source>
</evidence>
<dbReference type="EnsemblMetazoa" id="XM_028657218.1">
    <property type="protein sequence ID" value="XP_028513019.1"/>
    <property type="gene ID" value="LOC110232783"/>
</dbReference>
<protein>
    <recommendedName>
        <fullName evidence="7">G-protein coupled receptors family 1 profile domain-containing protein</fullName>
    </recommendedName>
</protein>
<feature type="transmembrane region" description="Helical" evidence="6">
    <location>
        <begin position="230"/>
        <end position="257"/>
    </location>
</feature>
<dbReference type="Gene3D" id="1.20.1070.10">
    <property type="entry name" value="Rhodopsin 7-helix transmembrane proteins"/>
    <property type="match status" value="1"/>
</dbReference>
<dbReference type="Pfam" id="PF00001">
    <property type="entry name" value="7tm_1"/>
    <property type="match status" value="2"/>
</dbReference>
<dbReference type="EnsemblMetazoa" id="XM_021037998.2">
    <property type="protein sequence ID" value="XP_020893657.1"/>
    <property type="gene ID" value="LOC110232783"/>
</dbReference>